<dbReference type="InterPro" id="IPR013219">
    <property type="entry name" value="Ribosomal_mS33"/>
</dbReference>
<evidence type="ECO:0000256" key="3">
    <source>
        <dbReference type="ARBA" id="ARBA00022980"/>
    </source>
</evidence>
<dbReference type="EMBL" id="CAKKLH010000338">
    <property type="protein sequence ID" value="CAH0113398.1"/>
    <property type="molecule type" value="Genomic_DNA"/>
</dbReference>
<evidence type="ECO:0000256" key="6">
    <source>
        <dbReference type="ARBA" id="ARBA00035132"/>
    </source>
</evidence>
<evidence type="ECO:0000256" key="4">
    <source>
        <dbReference type="ARBA" id="ARBA00023128"/>
    </source>
</evidence>
<evidence type="ECO:0000313" key="7">
    <source>
        <dbReference type="EMBL" id="CAH0113398.1"/>
    </source>
</evidence>
<proteinExistence type="inferred from homology"/>
<comment type="subcellular location">
    <subcellularLocation>
        <location evidence="1">Mitochondrion</location>
    </subcellularLocation>
</comment>
<sequence length="117" mass="13757">MAAAKFYNYLKIVQSGTPYAKRVDQLSSRIFGEVARPNTSAKSRRIVDMFSAQPLEQRPDMKNYYPRHVEIHVLMKNLRNYGLFRDEHEDFKEEIKRLRELRGKGTPKKGEGKRAKK</sequence>
<dbReference type="OrthoDB" id="5980584at2759"/>
<dbReference type="PANTHER" id="PTHR13362:SF2">
    <property type="entry name" value="SMALL RIBOSOMAL SUBUNIT PROTEIN MS33"/>
    <property type="match status" value="1"/>
</dbReference>
<comment type="similarity">
    <text evidence="2">Belongs to the mitochondrion-specific ribosomal protein mS33 family.</text>
</comment>
<reference evidence="7" key="1">
    <citation type="submission" date="2021-11" db="EMBL/GenBank/DDBJ databases">
        <authorList>
            <person name="Schell T."/>
        </authorList>
    </citation>
    <scope>NUCLEOTIDE SEQUENCE</scope>
    <source>
        <strain evidence="7">M5</strain>
    </source>
</reference>
<evidence type="ECO:0000256" key="5">
    <source>
        <dbReference type="ARBA" id="ARBA00023274"/>
    </source>
</evidence>
<dbReference type="Pfam" id="PF08293">
    <property type="entry name" value="MRP-S33"/>
    <property type="match status" value="1"/>
</dbReference>
<dbReference type="GO" id="GO:0005739">
    <property type="term" value="C:mitochondrion"/>
    <property type="evidence" value="ECO:0007669"/>
    <property type="project" value="UniProtKB-SubCell"/>
</dbReference>
<evidence type="ECO:0000256" key="1">
    <source>
        <dbReference type="ARBA" id="ARBA00004173"/>
    </source>
</evidence>
<organism evidence="7 8">
    <name type="scientific">Daphnia galeata</name>
    <dbReference type="NCBI Taxonomy" id="27404"/>
    <lineage>
        <taxon>Eukaryota</taxon>
        <taxon>Metazoa</taxon>
        <taxon>Ecdysozoa</taxon>
        <taxon>Arthropoda</taxon>
        <taxon>Crustacea</taxon>
        <taxon>Branchiopoda</taxon>
        <taxon>Diplostraca</taxon>
        <taxon>Cladocera</taxon>
        <taxon>Anomopoda</taxon>
        <taxon>Daphniidae</taxon>
        <taxon>Daphnia</taxon>
    </lineage>
</organism>
<evidence type="ECO:0000313" key="8">
    <source>
        <dbReference type="Proteomes" id="UP000789390"/>
    </source>
</evidence>
<dbReference type="AlphaFoldDB" id="A0A8J2WRX7"/>
<dbReference type="GO" id="GO:1990904">
    <property type="term" value="C:ribonucleoprotein complex"/>
    <property type="evidence" value="ECO:0007669"/>
    <property type="project" value="UniProtKB-KW"/>
</dbReference>
<keyword evidence="5" id="KW-0687">Ribonucleoprotein</keyword>
<dbReference type="PANTHER" id="PTHR13362">
    <property type="entry name" value="MITOCHONDRIAL RIBOSOMAL PROTEIN S33"/>
    <property type="match status" value="1"/>
</dbReference>
<keyword evidence="3" id="KW-0689">Ribosomal protein</keyword>
<protein>
    <recommendedName>
        <fullName evidence="6">Small ribosomal subunit protein mS33</fullName>
    </recommendedName>
</protein>
<name>A0A8J2WRX7_9CRUS</name>
<evidence type="ECO:0000256" key="2">
    <source>
        <dbReference type="ARBA" id="ARBA00008970"/>
    </source>
</evidence>
<comment type="caution">
    <text evidence="7">The sequence shown here is derived from an EMBL/GenBank/DDBJ whole genome shotgun (WGS) entry which is preliminary data.</text>
</comment>
<keyword evidence="4" id="KW-0496">Mitochondrion</keyword>
<dbReference type="Proteomes" id="UP000789390">
    <property type="component" value="Unassembled WGS sequence"/>
</dbReference>
<gene>
    <name evidence="7" type="ORF">DGAL_LOCUS17294</name>
</gene>
<keyword evidence="8" id="KW-1185">Reference proteome</keyword>
<dbReference type="GO" id="GO:0005840">
    <property type="term" value="C:ribosome"/>
    <property type="evidence" value="ECO:0007669"/>
    <property type="project" value="UniProtKB-KW"/>
</dbReference>
<accession>A0A8J2WRX7</accession>